<feature type="region of interest" description="Disordered" evidence="1">
    <location>
        <begin position="274"/>
        <end position="299"/>
    </location>
</feature>
<dbReference type="EMBL" id="KN840501">
    <property type="protein sequence ID" value="KIP07247.1"/>
    <property type="molecule type" value="Genomic_DNA"/>
</dbReference>
<gene>
    <name evidence="3" type="ORF">PHLGIDRAFT_24165</name>
</gene>
<accession>A0A0C3S8B0</accession>
<dbReference type="Proteomes" id="UP000053257">
    <property type="component" value="Unassembled WGS sequence"/>
</dbReference>
<reference evidence="3 4" key="1">
    <citation type="journal article" date="2014" name="PLoS Genet.">
        <title>Analysis of the Phlebiopsis gigantea genome, transcriptome and secretome provides insight into its pioneer colonization strategies of wood.</title>
        <authorList>
            <person name="Hori C."/>
            <person name="Ishida T."/>
            <person name="Igarashi K."/>
            <person name="Samejima M."/>
            <person name="Suzuki H."/>
            <person name="Master E."/>
            <person name="Ferreira P."/>
            <person name="Ruiz-Duenas F.J."/>
            <person name="Held B."/>
            <person name="Canessa P."/>
            <person name="Larrondo L.F."/>
            <person name="Schmoll M."/>
            <person name="Druzhinina I.S."/>
            <person name="Kubicek C.P."/>
            <person name="Gaskell J.A."/>
            <person name="Kersten P."/>
            <person name="St John F."/>
            <person name="Glasner J."/>
            <person name="Sabat G."/>
            <person name="Splinter BonDurant S."/>
            <person name="Syed K."/>
            <person name="Yadav J."/>
            <person name="Mgbeahuruike A.C."/>
            <person name="Kovalchuk A."/>
            <person name="Asiegbu F.O."/>
            <person name="Lackner G."/>
            <person name="Hoffmeister D."/>
            <person name="Rencoret J."/>
            <person name="Gutierrez A."/>
            <person name="Sun H."/>
            <person name="Lindquist E."/>
            <person name="Barry K."/>
            <person name="Riley R."/>
            <person name="Grigoriev I.V."/>
            <person name="Henrissat B."/>
            <person name="Kues U."/>
            <person name="Berka R.M."/>
            <person name="Martinez A.T."/>
            <person name="Covert S.F."/>
            <person name="Blanchette R.A."/>
            <person name="Cullen D."/>
        </authorList>
    </citation>
    <scope>NUCLEOTIDE SEQUENCE [LARGE SCALE GENOMIC DNA]</scope>
    <source>
        <strain evidence="3 4">11061_1 CR5-6</strain>
    </source>
</reference>
<evidence type="ECO:0000256" key="1">
    <source>
        <dbReference type="SAM" id="MobiDB-lite"/>
    </source>
</evidence>
<keyword evidence="2" id="KW-1133">Transmembrane helix</keyword>
<evidence type="ECO:0000313" key="4">
    <source>
        <dbReference type="Proteomes" id="UP000053257"/>
    </source>
</evidence>
<proteinExistence type="predicted"/>
<keyword evidence="4" id="KW-1185">Reference proteome</keyword>
<feature type="transmembrane region" description="Helical" evidence="2">
    <location>
        <begin position="118"/>
        <end position="142"/>
    </location>
</feature>
<keyword evidence="2" id="KW-0812">Transmembrane</keyword>
<keyword evidence="2" id="KW-0472">Membrane</keyword>
<feature type="transmembrane region" description="Helical" evidence="2">
    <location>
        <begin position="231"/>
        <end position="254"/>
    </location>
</feature>
<dbReference type="HOGENOM" id="CLU_044614_3_1_1"/>
<name>A0A0C3S8B0_PHLG1</name>
<evidence type="ECO:0000313" key="3">
    <source>
        <dbReference type="EMBL" id="KIP07247.1"/>
    </source>
</evidence>
<organism evidence="3 4">
    <name type="scientific">Phlebiopsis gigantea (strain 11061_1 CR5-6)</name>
    <name type="common">White-rot fungus</name>
    <name type="synonym">Peniophora gigantea</name>
    <dbReference type="NCBI Taxonomy" id="745531"/>
    <lineage>
        <taxon>Eukaryota</taxon>
        <taxon>Fungi</taxon>
        <taxon>Dikarya</taxon>
        <taxon>Basidiomycota</taxon>
        <taxon>Agaricomycotina</taxon>
        <taxon>Agaricomycetes</taxon>
        <taxon>Polyporales</taxon>
        <taxon>Phanerochaetaceae</taxon>
        <taxon>Phlebiopsis</taxon>
    </lineage>
</organism>
<sequence>MAVDVDVLALIGFACESLFYGAYCVLFAASIYVLYSVKKSRGLNKVIVALHCCLFTACTLHYALEFNHFYTILGSSGVDGFANETYHLFIADCTVSVADFFGDLVLIYRCWIIWGYNYWIIILPLLSAAAGLICSAVVGHLVTGTTSATVNPSIVPLGLASFTLPLATNLMVTSLIVGRIWFMSRGTAMYNLPTHSTTRKAMSIIVESGALYFVVQFIFVVVYGLNHPSEVILIEVACQTYGIASTLIIIHVGLGLSWEQTSKSATISGLSWASMSRSRGPGLSVDMSSSSGLGRSTGLTQDDDVELVVPKLDGKDRLTTAISSGSSLAHVV</sequence>
<dbReference type="OrthoDB" id="3341077at2759"/>
<protein>
    <submittedName>
        <fullName evidence="3">Uncharacterized protein</fullName>
    </submittedName>
</protein>
<dbReference type="AlphaFoldDB" id="A0A0C3S8B0"/>
<evidence type="ECO:0000256" key="2">
    <source>
        <dbReference type="SAM" id="Phobius"/>
    </source>
</evidence>
<feature type="transmembrane region" description="Helical" evidence="2">
    <location>
        <begin position="17"/>
        <end position="35"/>
    </location>
</feature>
<feature type="transmembrane region" description="Helical" evidence="2">
    <location>
        <begin position="203"/>
        <end position="225"/>
    </location>
</feature>
<feature type="compositionally biased region" description="Low complexity" evidence="1">
    <location>
        <begin position="280"/>
        <end position="299"/>
    </location>
</feature>
<feature type="transmembrane region" description="Helical" evidence="2">
    <location>
        <begin position="86"/>
        <end position="106"/>
    </location>
</feature>
<feature type="transmembrane region" description="Helical" evidence="2">
    <location>
        <begin position="162"/>
        <end position="182"/>
    </location>
</feature>
<feature type="transmembrane region" description="Helical" evidence="2">
    <location>
        <begin position="47"/>
        <end position="66"/>
    </location>
</feature>